<organism evidence="2">
    <name type="scientific">Solanum chacoense</name>
    <name type="common">Chaco potato</name>
    <dbReference type="NCBI Taxonomy" id="4108"/>
    <lineage>
        <taxon>Eukaryota</taxon>
        <taxon>Viridiplantae</taxon>
        <taxon>Streptophyta</taxon>
        <taxon>Embryophyta</taxon>
        <taxon>Tracheophyta</taxon>
        <taxon>Spermatophyta</taxon>
        <taxon>Magnoliopsida</taxon>
        <taxon>eudicotyledons</taxon>
        <taxon>Gunneridae</taxon>
        <taxon>Pentapetalae</taxon>
        <taxon>asterids</taxon>
        <taxon>lamiids</taxon>
        <taxon>Solanales</taxon>
        <taxon>Solanaceae</taxon>
        <taxon>Solanoideae</taxon>
        <taxon>Solaneae</taxon>
        <taxon>Solanum</taxon>
    </lineage>
</organism>
<sequence length="78" mass="9008">MAYTREIKDMYDTDKTRVRTMGGDSEHFPVVMRLHQKVGFFFSQSLFLLFLLLLVISCDQTPLMGLHWICCGPAIFCS</sequence>
<accession>A0A0V0GPH6</accession>
<reference evidence="2" key="1">
    <citation type="submission" date="2015-12" db="EMBL/GenBank/DDBJ databases">
        <title>Gene expression during late stages of embryo sac development: a critical building block for successful pollen-pistil interactions.</title>
        <authorList>
            <person name="Liu Y."/>
            <person name="Joly V."/>
            <person name="Sabar M."/>
            <person name="Matton D.P."/>
        </authorList>
    </citation>
    <scope>NUCLEOTIDE SEQUENCE</scope>
</reference>
<feature type="transmembrane region" description="Helical" evidence="1">
    <location>
        <begin position="38"/>
        <end position="56"/>
    </location>
</feature>
<evidence type="ECO:0000256" key="1">
    <source>
        <dbReference type="SAM" id="Phobius"/>
    </source>
</evidence>
<proteinExistence type="predicted"/>
<evidence type="ECO:0000313" key="2">
    <source>
        <dbReference type="EMBL" id="JAP10146.1"/>
    </source>
</evidence>
<protein>
    <submittedName>
        <fullName evidence="2">Putative ovule protein</fullName>
    </submittedName>
</protein>
<dbReference type="EMBL" id="GEDG01033654">
    <property type="protein sequence ID" value="JAP10146.1"/>
    <property type="molecule type" value="Transcribed_RNA"/>
</dbReference>
<name>A0A0V0GPH6_SOLCH</name>
<keyword evidence="1" id="KW-0812">Transmembrane</keyword>
<dbReference type="AlphaFoldDB" id="A0A0V0GPH6"/>
<keyword evidence="1" id="KW-1133">Transmembrane helix</keyword>
<keyword evidence="1" id="KW-0472">Membrane</keyword>